<dbReference type="FunFam" id="2.60.40.10:FF:000495">
    <property type="entry name" value="Periplasmic beta-glucosidase"/>
    <property type="match status" value="1"/>
</dbReference>
<dbReference type="GO" id="GO:0009251">
    <property type="term" value="P:glucan catabolic process"/>
    <property type="evidence" value="ECO:0007669"/>
    <property type="project" value="TreeGrafter"/>
</dbReference>
<feature type="compositionally biased region" description="Low complexity" evidence="7">
    <location>
        <begin position="788"/>
        <end position="807"/>
    </location>
</feature>
<dbReference type="Pfam" id="PF01915">
    <property type="entry name" value="Glyco_hydro_3_C"/>
    <property type="match status" value="1"/>
</dbReference>
<evidence type="ECO:0000256" key="1">
    <source>
        <dbReference type="ARBA" id="ARBA00000448"/>
    </source>
</evidence>
<feature type="compositionally biased region" description="Polar residues" evidence="7">
    <location>
        <begin position="758"/>
        <end position="787"/>
    </location>
</feature>
<dbReference type="Gene3D" id="3.20.20.300">
    <property type="entry name" value="Glycoside hydrolase, family 3, N-terminal domain"/>
    <property type="match status" value="1"/>
</dbReference>
<dbReference type="InterPro" id="IPR036881">
    <property type="entry name" value="Glyco_hydro_3_C_sf"/>
</dbReference>
<dbReference type="NCBIfam" id="NF011678">
    <property type="entry name" value="PRK15098.1"/>
    <property type="match status" value="1"/>
</dbReference>
<dbReference type="OrthoDB" id="47059at2759"/>
<evidence type="ECO:0000256" key="3">
    <source>
        <dbReference type="ARBA" id="ARBA00012744"/>
    </source>
</evidence>
<evidence type="ECO:0000256" key="6">
    <source>
        <dbReference type="ARBA" id="ARBA00023295"/>
    </source>
</evidence>
<reference evidence="10 11" key="1">
    <citation type="journal article" date="2016" name="Nat. Commun.">
        <title>Extremotolerant tardigrade genome and improved radiotolerance of human cultured cells by tardigrade-unique protein.</title>
        <authorList>
            <person name="Hashimoto T."/>
            <person name="Horikawa D.D."/>
            <person name="Saito Y."/>
            <person name="Kuwahara H."/>
            <person name="Kozuka-Hata H."/>
            <person name="Shin-I T."/>
            <person name="Minakuchi Y."/>
            <person name="Ohishi K."/>
            <person name="Motoyama A."/>
            <person name="Aizu T."/>
            <person name="Enomoto A."/>
            <person name="Kondo K."/>
            <person name="Tanaka S."/>
            <person name="Hara Y."/>
            <person name="Koshikawa S."/>
            <person name="Sagara H."/>
            <person name="Miura T."/>
            <person name="Yokobori S."/>
            <person name="Miyagawa K."/>
            <person name="Suzuki Y."/>
            <person name="Kubo T."/>
            <person name="Oyama M."/>
            <person name="Kohara Y."/>
            <person name="Fujiyama A."/>
            <person name="Arakawa K."/>
            <person name="Katayama T."/>
            <person name="Toyoda A."/>
            <person name="Kunieda T."/>
        </authorList>
    </citation>
    <scope>NUCLEOTIDE SEQUENCE [LARGE SCALE GENOMIC DNA]</scope>
    <source>
        <strain evidence="10 11">YOKOZUNA-1</strain>
    </source>
</reference>
<name>A0A1D1VK38_RAMVA</name>
<dbReference type="FunFam" id="3.20.20.300:FF:000005">
    <property type="entry name" value="Periplasmic beta-glucosidase"/>
    <property type="match status" value="1"/>
</dbReference>
<gene>
    <name evidence="10" type="primary">RvY_12018-1</name>
    <name evidence="10" type="synonym">RvY_12018.1</name>
    <name evidence="10" type="ORF">RvY_12018</name>
</gene>
<comment type="similarity">
    <text evidence="2">Belongs to the glycosyl hydrolase 3 family.</text>
</comment>
<dbReference type="Pfam" id="PF14310">
    <property type="entry name" value="Fn3-like"/>
    <property type="match status" value="1"/>
</dbReference>
<dbReference type="SUPFAM" id="SSF52279">
    <property type="entry name" value="Beta-D-glucan exohydrolase, C-terminal domain"/>
    <property type="match status" value="1"/>
</dbReference>
<feature type="compositionally biased region" description="Low complexity" evidence="7">
    <location>
        <begin position="815"/>
        <end position="826"/>
    </location>
</feature>
<evidence type="ECO:0000256" key="7">
    <source>
        <dbReference type="SAM" id="MobiDB-lite"/>
    </source>
</evidence>
<comment type="caution">
    <text evidence="10">The sequence shown here is derived from an EMBL/GenBank/DDBJ whole genome shotgun (WGS) entry which is preliminary data.</text>
</comment>
<accession>A0A1D1VK38</accession>
<evidence type="ECO:0000256" key="5">
    <source>
        <dbReference type="ARBA" id="ARBA00022801"/>
    </source>
</evidence>
<dbReference type="GO" id="GO:0008422">
    <property type="term" value="F:beta-glucosidase activity"/>
    <property type="evidence" value="ECO:0007669"/>
    <property type="project" value="UniProtKB-EC"/>
</dbReference>
<dbReference type="SMART" id="SM01217">
    <property type="entry name" value="Fn3_like"/>
    <property type="match status" value="1"/>
</dbReference>
<evidence type="ECO:0000259" key="9">
    <source>
        <dbReference type="SMART" id="SM01217"/>
    </source>
</evidence>
<keyword evidence="5" id="KW-0378">Hydrolase</keyword>
<dbReference type="PANTHER" id="PTHR30620">
    <property type="entry name" value="PERIPLASMIC BETA-GLUCOSIDASE-RELATED"/>
    <property type="match status" value="1"/>
</dbReference>
<evidence type="ECO:0000313" key="11">
    <source>
        <dbReference type="Proteomes" id="UP000186922"/>
    </source>
</evidence>
<feature type="region of interest" description="Disordered" evidence="7">
    <location>
        <begin position="758"/>
        <end position="835"/>
    </location>
</feature>
<keyword evidence="4 8" id="KW-0732">Signal</keyword>
<evidence type="ECO:0000313" key="10">
    <source>
        <dbReference type="EMBL" id="GAV01281.1"/>
    </source>
</evidence>
<evidence type="ECO:0000256" key="8">
    <source>
        <dbReference type="SAM" id="SignalP"/>
    </source>
</evidence>
<feature type="chain" id="PRO_5008898523" description="beta-glucosidase" evidence="8">
    <location>
        <begin position="20"/>
        <end position="851"/>
    </location>
</feature>
<dbReference type="InterPro" id="IPR036962">
    <property type="entry name" value="Glyco_hydro_3_N_sf"/>
</dbReference>
<dbReference type="AlphaFoldDB" id="A0A1D1VK38"/>
<feature type="signal peptide" evidence="8">
    <location>
        <begin position="1"/>
        <end position="19"/>
    </location>
</feature>
<dbReference type="Gene3D" id="2.60.40.10">
    <property type="entry name" value="Immunoglobulins"/>
    <property type="match status" value="1"/>
</dbReference>
<dbReference type="InterPro" id="IPR017853">
    <property type="entry name" value="GH"/>
</dbReference>
<dbReference type="Pfam" id="PF00933">
    <property type="entry name" value="Glyco_hydro_3"/>
    <property type="match status" value="1"/>
</dbReference>
<dbReference type="InterPro" id="IPR051915">
    <property type="entry name" value="Cellulose_Degrad_GH3"/>
</dbReference>
<keyword evidence="6" id="KW-0326">Glycosidase</keyword>
<sequence length="851" mass="93593">MDFAMRIFIVGTISRLFCGLPCLECKLSPEEIETRINELVGNMTLAEKLGQLQQLDGDYVGTFQPYMIDMVRNGLLGSTINVRGANQTNTLQRYAVESRLKIPVLFGFDVIHGYRTLFPIPLGETASWDLDAVEQASAIAAAETRSVGLHWTFAPMIDITRDPRWGRVMEGQGEDVYLGNQMAKARVRGFQGDDYSRPDKVLACAKHFAGYGAAEGGRDYNTVDMSERRLRETYLPPFKAAIDAGVGSFMTAFNDLSGVPATANEFLLREILRDEWKFDGLVVSDYDAVVELTNHQLSANDSEAAMYALNAGTDMEMISRTYNTHGPQLVQSGKVSTATIDGAVRNVLRIKFRLGLFDNPFVDETLEDKIVFKKEHRDAARNITARTLVLVKNENNTLPIDKNIGKIAVIGGLAADRIETLDHWAGDAKWENSTTMLEGIMEKLGVTDTTGRVTYAEGCNAYCRTSAGFDAAVRVAEAADFVVLVVGEPREYSGEGGSKTDLDLPGYQLDLVKRIRATGKPFVAVVVNGRPMTLEELHHSAPAVLITWRSGTMGGHAIADVLFGDVNPSGKLPMSFPRNVGQIPLYYDYKNTGRPVDRETNSPDIRDKSKYLDVLNSPLYPFGFGLSYTNFVFGNLRLNATSITAEQNVTVSVDVRNLGTREGEEVVQLYIRDVAASITRPTRQLKAFRKLRIPVDQSERVDFVLMPQRDFSFLDDQWHWLVEEGQFEIYVGNSSDTNMYVNLTVTTTAHEPVEHLTTPSMDLSTTPSFSSTGQTLGSSATTQPASGTTTILLPTSTSPLTPAQTSTISRQTDGTITNSTATAQTTPSGAAKSDPPALQPMLLLFCLVLFR</sequence>
<dbReference type="STRING" id="947166.A0A1D1VK38"/>
<dbReference type="PANTHER" id="PTHR30620:SF16">
    <property type="entry name" value="LYSOSOMAL BETA GLUCOSIDASE"/>
    <property type="match status" value="1"/>
</dbReference>
<evidence type="ECO:0000256" key="4">
    <source>
        <dbReference type="ARBA" id="ARBA00022729"/>
    </source>
</evidence>
<dbReference type="EMBL" id="BDGG01000007">
    <property type="protein sequence ID" value="GAV01281.1"/>
    <property type="molecule type" value="Genomic_DNA"/>
</dbReference>
<dbReference type="InterPro" id="IPR002772">
    <property type="entry name" value="Glyco_hydro_3_C"/>
</dbReference>
<dbReference type="EC" id="3.2.1.21" evidence="3"/>
<comment type="catalytic activity">
    <reaction evidence="1">
        <text>Hydrolysis of terminal, non-reducing beta-D-glucosyl residues with release of beta-D-glucose.</text>
        <dbReference type="EC" id="3.2.1.21"/>
    </reaction>
</comment>
<organism evidence="10 11">
    <name type="scientific">Ramazzottius varieornatus</name>
    <name type="common">Water bear</name>
    <name type="synonym">Tardigrade</name>
    <dbReference type="NCBI Taxonomy" id="947166"/>
    <lineage>
        <taxon>Eukaryota</taxon>
        <taxon>Metazoa</taxon>
        <taxon>Ecdysozoa</taxon>
        <taxon>Tardigrada</taxon>
        <taxon>Eutardigrada</taxon>
        <taxon>Parachela</taxon>
        <taxon>Hypsibioidea</taxon>
        <taxon>Ramazzottiidae</taxon>
        <taxon>Ramazzottius</taxon>
    </lineage>
</organism>
<dbReference type="InterPro" id="IPR013783">
    <property type="entry name" value="Ig-like_fold"/>
</dbReference>
<proteinExistence type="inferred from homology"/>
<feature type="domain" description="Fibronectin type III-like" evidence="9">
    <location>
        <begin position="665"/>
        <end position="735"/>
    </location>
</feature>
<protein>
    <recommendedName>
        <fullName evidence="3">beta-glucosidase</fullName>
        <ecNumber evidence="3">3.2.1.21</ecNumber>
    </recommendedName>
</protein>
<dbReference type="Gene3D" id="3.40.50.1700">
    <property type="entry name" value="Glycoside hydrolase family 3 C-terminal domain"/>
    <property type="match status" value="1"/>
</dbReference>
<dbReference type="SUPFAM" id="SSF51445">
    <property type="entry name" value="(Trans)glycosidases"/>
    <property type="match status" value="1"/>
</dbReference>
<keyword evidence="11" id="KW-1185">Reference proteome</keyword>
<evidence type="ECO:0000256" key="2">
    <source>
        <dbReference type="ARBA" id="ARBA00005336"/>
    </source>
</evidence>
<dbReference type="PRINTS" id="PR00133">
    <property type="entry name" value="GLHYDRLASE3"/>
</dbReference>
<dbReference type="InterPro" id="IPR026891">
    <property type="entry name" value="Fn3-like"/>
</dbReference>
<dbReference type="InterPro" id="IPR001764">
    <property type="entry name" value="Glyco_hydro_3_N"/>
</dbReference>
<dbReference type="Proteomes" id="UP000186922">
    <property type="component" value="Unassembled WGS sequence"/>
</dbReference>